<keyword evidence="3" id="KW-0614">Plasmid</keyword>
<evidence type="ECO:0000313" key="3">
    <source>
        <dbReference type="EMBL" id="CVK35526.1"/>
    </source>
</evidence>
<evidence type="ECO:0000256" key="2">
    <source>
        <dbReference type="SAM" id="Phobius"/>
    </source>
</evidence>
<keyword evidence="2" id="KW-1133">Transmembrane helix</keyword>
<evidence type="ECO:0000256" key="1">
    <source>
        <dbReference type="SAM" id="Coils"/>
    </source>
</evidence>
<proteinExistence type="predicted"/>
<feature type="transmembrane region" description="Helical" evidence="2">
    <location>
        <begin position="45"/>
        <end position="66"/>
    </location>
</feature>
<protein>
    <submittedName>
        <fullName evidence="3">Uncharacterized protein</fullName>
    </submittedName>
</protein>
<name>A0A193SD36_9ZZZZ</name>
<geneLocation type="plasmid" evidence="3">
    <name>pMC2</name>
</geneLocation>
<feature type="coiled-coil region" evidence="1">
    <location>
        <begin position="446"/>
        <end position="476"/>
    </location>
</feature>
<keyword evidence="1" id="KW-0175">Coiled coil</keyword>
<keyword evidence="2" id="KW-0472">Membrane</keyword>
<gene>
    <name evidence="3" type="ORF">MCM2015_pMC2_34</name>
</gene>
<organism evidence="3">
    <name type="scientific">biofilter metagenome</name>
    <dbReference type="NCBI Taxonomy" id="1070537"/>
    <lineage>
        <taxon>unclassified sequences</taxon>
        <taxon>metagenomes</taxon>
        <taxon>ecological metagenomes</taxon>
    </lineage>
</organism>
<keyword evidence="2" id="KW-0812">Transmembrane</keyword>
<accession>A0A193SD36</accession>
<dbReference type="EMBL" id="LT158602">
    <property type="protein sequence ID" value="CVK35526.1"/>
    <property type="molecule type" value="Genomic_DNA"/>
</dbReference>
<sequence>MQIGQLMIDMAADVARLRTDMNNAVGLVDSATAKMKSAADLAKNALAGIAAGLAAGLSVGALVSFVKSGIDAADAMDEISERTGVAVKDIAGLQLAYQMAGMEGGAFESSMGRLNRAMAEGNKAFDAMGVKVKNADGSLRSNRDVLADVADKFASYEGGAAKAALAQELFGKSGAEMLGVLNQGSAGLAEFDETAQRLGLTMDAETAASAAKFNDTLDLLQLGTAGLGRQLAAQLLPTLNSIAGEWLDNRNGVVDLSSASAVLGNILKGLFTLAAGGIQIFSNLGRFVGAAAAAIVQVTQGNFSAAREIMSQVQEDNRSAWLTTAASIARVWDETGNKGVAAMAAVAGASKRAQAPIVSTAQAAKKAKDEFAELMDRINGKYSGVDAKFSKELQTLFAGYEKGRISAEEYVAVVQRLIAQQQFAKDAVAESNKAFDEFYDAQEKGRQKNEGQIKSAREMLEQIQNETAALKMTNQEREIAVAMRELERQGIVKGTQAYEAFAEQIRAAIVTREQTQASVDAQKEQLEGWKSIDKTAHDVFVNVFEDGAGTFKRLGQTLKASLLDMLYQLTVKRWIINIAASLTGLSLDVVSAALGGGSGGSSILGTASNGLSAYNLLSNSAIGATLFGNSLAYGAAVPGLTVGGQQAMMLAEQTGVFGLQGLQATAAAGQTAPGAFGAGWAALPVALAALGWFGSSYFDKGDTYSGAAYASSGGNDPSSVVRPGLTNYDPVTGDLPDRDALISQLVGLGAKGDDLTGVNDRGLMHLVRLAQSEVKMERDGGPMMNWSGWIQDGAQNMADFYRGPGYANPEALGWWDNDPAGGYRGSMDYLLADPKIVEASRKLSEGILAPLDSISQALGLDSDFRVTTGMARNDKTGKIFGGLAIQNNGQDVYNSGKQEFDNQAEYLRATFASTLSAFESFDLPEWAQTKADEAKKKLDELKPGDTLGSDAAAIYAEATGSIAATITQISNLIKVVPELGGASQDAVYNIGQAMGTLDNFVSTYSGYVQNFYSESERFDYIRAGINDALDDFDLSVTADTTREQFRALVKAQDLTTESGQKAFAALMQVSAAFAEITPVVDELTQKVLEMVGQIGGDFAGVLTQGLLGNVTGADLGGQLADAVIGGVYNALASNAANQITTMLTDTMISPMVKAAMAGSLTSATVSQAAIDNMMANARAAATALNAIFNDPVFKQFLNDLDGIIGEVVDFAPTKPYYGGYQPQSQVNDYASAVKSSADEAERAAETIRKSWLSISDTLIAEVKKIRGEMANDGDQSVAYWQTKFAMDSAAARAGDEEAAKRLTGLSSSLLDAAGREAESMLELQQLRAWVAQSLQDTAGYAAARGNGTLTTTAPTTARATVIPPTPAISQAPIVVSANNEKVVAKLDALTVQQRDQAAVMADLQVQLLRVVRRWDQEGAPVVVVEAT</sequence>
<reference evidence="3" key="1">
    <citation type="journal article" date="2016" name="Sci. Rep.">
        <title>Genomics of high molecular weight plasmids isolated from an on-farm biopurification system.</title>
        <authorList>
            <person name="Martini M.C."/>
            <person name="Wibberg D."/>
            <person name="Lozano M."/>
            <person name="Torres Tejerizo G."/>
            <person name="Albicoro F.J."/>
            <person name="Jaenicke S."/>
            <person name="van Elsas J.D."/>
            <person name="Petroni A."/>
            <person name="Garcillan-Barcia M.P."/>
            <person name="de la Cruz F."/>
            <person name="Schluter A."/>
            <person name="Puhler A."/>
            <person name="Pistorio M."/>
            <person name="Lagares A."/>
            <person name="Del Papa M.F."/>
        </authorList>
    </citation>
    <scope>NUCLEOTIDE SEQUENCE</scope>
    <source>
        <plasmid evidence="3">pMC2</plasmid>
    </source>
</reference>